<protein>
    <recommendedName>
        <fullName evidence="2">Anti-sigma factor antagonist</fullName>
    </recommendedName>
</protein>
<name>A0AA49GRH0_9BACT</name>
<dbReference type="PANTHER" id="PTHR33495:SF2">
    <property type="entry name" value="ANTI-SIGMA FACTOR ANTAGONIST TM_1081-RELATED"/>
    <property type="match status" value="1"/>
</dbReference>
<organism evidence="4">
    <name type="scientific">Roseihalotalea indica</name>
    <dbReference type="NCBI Taxonomy" id="2867963"/>
    <lineage>
        <taxon>Bacteria</taxon>
        <taxon>Pseudomonadati</taxon>
        <taxon>Bacteroidota</taxon>
        <taxon>Cytophagia</taxon>
        <taxon>Cytophagales</taxon>
        <taxon>Catalimonadaceae</taxon>
        <taxon>Roseihalotalea</taxon>
    </lineage>
</organism>
<dbReference type="Pfam" id="PF01740">
    <property type="entry name" value="STAS"/>
    <property type="match status" value="1"/>
</dbReference>
<dbReference type="InterPro" id="IPR002645">
    <property type="entry name" value="STAS_dom"/>
</dbReference>
<reference evidence="4" key="2">
    <citation type="journal article" date="2024" name="Antonie Van Leeuwenhoek">
        <title>Roseihalotalea indica gen. nov., sp. nov., a halophilic Bacteroidetes from mesopelagic Southwest Indian Ocean with higher carbohydrate metabolic potential.</title>
        <authorList>
            <person name="Chen B."/>
            <person name="Zhang M."/>
            <person name="Lin D."/>
            <person name="Ye J."/>
            <person name="Tang K."/>
        </authorList>
    </citation>
    <scope>NUCLEOTIDE SEQUENCE</scope>
    <source>
        <strain evidence="4">TK19036</strain>
    </source>
</reference>
<evidence type="ECO:0000256" key="1">
    <source>
        <dbReference type="ARBA" id="ARBA00009013"/>
    </source>
</evidence>
<dbReference type="SUPFAM" id="SSF52091">
    <property type="entry name" value="SpoIIaa-like"/>
    <property type="match status" value="1"/>
</dbReference>
<dbReference type="GO" id="GO:0043856">
    <property type="term" value="F:anti-sigma factor antagonist activity"/>
    <property type="evidence" value="ECO:0007669"/>
    <property type="project" value="InterPro"/>
</dbReference>
<dbReference type="PANTHER" id="PTHR33495">
    <property type="entry name" value="ANTI-SIGMA FACTOR ANTAGONIST TM_1081-RELATED-RELATED"/>
    <property type="match status" value="1"/>
</dbReference>
<dbReference type="AlphaFoldDB" id="A0AA49GRH0"/>
<dbReference type="InterPro" id="IPR036513">
    <property type="entry name" value="STAS_dom_sf"/>
</dbReference>
<sequence>MKYVIDKKEKYTLVRLDEEKLDASVAPELKSELITMHAEGAQNMILDMSSVKYTDSSGLSALLVGNRVFREDGGMFIMAGLNDHVVKLIKISQLDSVLTISPTPEEAIDTVFLNQIENDLNNEASESENGKD</sequence>
<dbReference type="NCBIfam" id="TIGR00377">
    <property type="entry name" value="ant_ant_sig"/>
    <property type="match status" value="1"/>
</dbReference>
<evidence type="ECO:0000259" key="3">
    <source>
        <dbReference type="PROSITE" id="PS50801"/>
    </source>
</evidence>
<evidence type="ECO:0000313" key="4">
    <source>
        <dbReference type="EMBL" id="WKN39592.1"/>
    </source>
</evidence>
<dbReference type="PROSITE" id="PS50801">
    <property type="entry name" value="STAS"/>
    <property type="match status" value="1"/>
</dbReference>
<reference evidence="4" key="1">
    <citation type="journal article" date="2023" name="Comput. Struct. Biotechnol. J.">
        <title>Discovery of a novel marine Bacteroidetes with a rich repertoire of carbohydrate-active enzymes.</title>
        <authorList>
            <person name="Chen B."/>
            <person name="Liu G."/>
            <person name="Chen Q."/>
            <person name="Wang H."/>
            <person name="Liu L."/>
            <person name="Tang K."/>
        </authorList>
    </citation>
    <scope>NUCLEOTIDE SEQUENCE</scope>
    <source>
        <strain evidence="4">TK19036</strain>
    </source>
</reference>
<proteinExistence type="inferred from homology"/>
<dbReference type="InterPro" id="IPR003658">
    <property type="entry name" value="Anti-sigma_ant"/>
</dbReference>
<gene>
    <name evidence="4" type="ORF">K4G66_12905</name>
</gene>
<dbReference type="Gene3D" id="3.30.750.24">
    <property type="entry name" value="STAS domain"/>
    <property type="match status" value="1"/>
</dbReference>
<feature type="domain" description="STAS" evidence="3">
    <location>
        <begin position="21"/>
        <end position="111"/>
    </location>
</feature>
<dbReference type="CDD" id="cd07043">
    <property type="entry name" value="STAS_anti-anti-sigma_factors"/>
    <property type="match status" value="1"/>
</dbReference>
<evidence type="ECO:0000256" key="2">
    <source>
        <dbReference type="RuleBase" id="RU003749"/>
    </source>
</evidence>
<comment type="similarity">
    <text evidence="1 2">Belongs to the anti-sigma-factor antagonist family.</text>
</comment>
<accession>A0AA49GRH0</accession>
<dbReference type="EMBL" id="CP120682">
    <property type="protein sequence ID" value="WKN39592.1"/>
    <property type="molecule type" value="Genomic_DNA"/>
</dbReference>